<gene>
    <name evidence="1" type="ORF">CNX65_17915</name>
</gene>
<dbReference type="EMBL" id="CP023445">
    <property type="protein sequence ID" value="ATE54929.1"/>
    <property type="molecule type" value="Genomic_DNA"/>
</dbReference>
<evidence type="ECO:0000313" key="2">
    <source>
        <dbReference type="Proteomes" id="UP000218505"/>
    </source>
</evidence>
<sequence>MRLVEPVHAAVHGDDAELRALLTPDDLVHLFPELHLGVVVQQQAEGQAVTIALCGQGAPPSATLEVPPSFRITGVRHEGGELRLVAEDGRVARGTPRQFRDVQLVPAEFNPRYREQCVDVLMTAHLRPEETEYAERRARDRTVLVDLDSAHPERARELEPPLAGLLDRFAALERTALELVSAEIAGEPEGREPFIAAFRAVSLRVYLSGDFELHLSELEQGNYLLEHCWITVVHLADGTPVDFYMDA</sequence>
<dbReference type="Proteomes" id="UP000218505">
    <property type="component" value="Chromosome"/>
</dbReference>
<evidence type="ECO:0000313" key="1">
    <source>
        <dbReference type="EMBL" id="ATE54929.1"/>
    </source>
</evidence>
<proteinExistence type="predicted"/>
<evidence type="ECO:0008006" key="3">
    <source>
        <dbReference type="Google" id="ProtNLM"/>
    </source>
</evidence>
<accession>A0A290Z7H8</accession>
<keyword evidence="2" id="KW-1185">Reference proteome</keyword>
<name>A0A290Z7H8_9PSEU</name>
<organism evidence="1 2">
    <name type="scientific">Actinosynnema pretiosum</name>
    <dbReference type="NCBI Taxonomy" id="42197"/>
    <lineage>
        <taxon>Bacteria</taxon>
        <taxon>Bacillati</taxon>
        <taxon>Actinomycetota</taxon>
        <taxon>Actinomycetes</taxon>
        <taxon>Pseudonocardiales</taxon>
        <taxon>Pseudonocardiaceae</taxon>
        <taxon>Actinosynnema</taxon>
    </lineage>
</organism>
<dbReference type="RefSeq" id="WP_096494544.1">
    <property type="nucleotide sequence ID" value="NZ_CP023445.1"/>
</dbReference>
<dbReference type="AlphaFoldDB" id="A0A290Z7H8"/>
<reference evidence="1" key="1">
    <citation type="submission" date="2017-09" db="EMBL/GenBank/DDBJ databases">
        <title>Complete Genome Sequence of ansamitocin-producing Bacterium Actinosynnema pretiosum X47.</title>
        <authorList>
            <person name="Cao G."/>
            <person name="Zong G."/>
            <person name="Zhong C."/>
            <person name="Fu J."/>
        </authorList>
    </citation>
    <scope>NUCLEOTIDE SEQUENCE [LARGE SCALE GENOMIC DNA]</scope>
    <source>
        <strain evidence="1">X47</strain>
    </source>
</reference>
<protein>
    <recommendedName>
        <fullName evidence="3">DUF2262 domain-containing protein</fullName>
    </recommendedName>
</protein>
<dbReference type="KEGG" id="apre:CNX65_17915"/>